<evidence type="ECO:0000259" key="5">
    <source>
        <dbReference type="PROSITE" id="PS50977"/>
    </source>
</evidence>
<evidence type="ECO:0000313" key="6">
    <source>
        <dbReference type="EMBL" id="MSU91370.1"/>
    </source>
</evidence>
<keyword evidence="3" id="KW-0804">Transcription</keyword>
<dbReference type="PANTHER" id="PTHR30055">
    <property type="entry name" value="HTH-TYPE TRANSCRIPTIONAL REGULATOR RUTR"/>
    <property type="match status" value="1"/>
</dbReference>
<evidence type="ECO:0000256" key="2">
    <source>
        <dbReference type="ARBA" id="ARBA00023125"/>
    </source>
</evidence>
<keyword evidence="2 4" id="KW-0238">DNA-binding</keyword>
<dbReference type="PRINTS" id="PR00455">
    <property type="entry name" value="HTHTETR"/>
</dbReference>
<dbReference type="GO" id="GO:0000976">
    <property type="term" value="F:transcription cis-regulatory region binding"/>
    <property type="evidence" value="ECO:0007669"/>
    <property type="project" value="TreeGrafter"/>
</dbReference>
<dbReference type="Proteomes" id="UP000474957">
    <property type="component" value="Unassembled WGS sequence"/>
</dbReference>
<dbReference type="Pfam" id="PF00440">
    <property type="entry name" value="TetR_N"/>
    <property type="match status" value="1"/>
</dbReference>
<keyword evidence="7" id="KW-1185">Reference proteome</keyword>
<dbReference type="PROSITE" id="PS50977">
    <property type="entry name" value="HTH_TETR_2"/>
    <property type="match status" value="1"/>
</dbReference>
<feature type="domain" description="HTH tetR-type" evidence="5">
    <location>
        <begin position="10"/>
        <end position="70"/>
    </location>
</feature>
<dbReference type="AlphaFoldDB" id="A0A6L5Z5K6"/>
<dbReference type="SUPFAM" id="SSF48498">
    <property type="entry name" value="Tetracyclin repressor-like, C-terminal domain"/>
    <property type="match status" value="1"/>
</dbReference>
<dbReference type="GO" id="GO:0003700">
    <property type="term" value="F:DNA-binding transcription factor activity"/>
    <property type="evidence" value="ECO:0007669"/>
    <property type="project" value="TreeGrafter"/>
</dbReference>
<dbReference type="RefSeq" id="WP_154448455.1">
    <property type="nucleotide sequence ID" value="NZ_WIND01000018.1"/>
</dbReference>
<dbReference type="PANTHER" id="PTHR30055:SF234">
    <property type="entry name" value="HTH-TYPE TRANSCRIPTIONAL REGULATOR BETI"/>
    <property type="match status" value="1"/>
</dbReference>
<evidence type="ECO:0000256" key="3">
    <source>
        <dbReference type="ARBA" id="ARBA00023163"/>
    </source>
</evidence>
<reference evidence="6 7" key="1">
    <citation type="submission" date="2019-10" db="EMBL/GenBank/DDBJ databases">
        <title>Cognatihalovulum marinum gen. nov. sp. nov., a new member of the family Rhodobacteraceae isolated from deep seawater of the Northwest Indian Ocean.</title>
        <authorList>
            <person name="Ruan C."/>
            <person name="Wang J."/>
            <person name="Zheng X."/>
            <person name="Song L."/>
            <person name="Zhu Y."/>
            <person name="Huang Y."/>
            <person name="Lu Z."/>
            <person name="Du W."/>
            <person name="Huang L."/>
            <person name="Dai X."/>
        </authorList>
    </citation>
    <scope>NUCLEOTIDE SEQUENCE [LARGE SCALE GENOMIC DNA]</scope>
    <source>
        <strain evidence="6 7">2CG4</strain>
    </source>
</reference>
<keyword evidence="1" id="KW-0805">Transcription regulation</keyword>
<evidence type="ECO:0000256" key="4">
    <source>
        <dbReference type="PROSITE-ProRule" id="PRU00335"/>
    </source>
</evidence>
<dbReference type="InterPro" id="IPR036271">
    <property type="entry name" value="Tet_transcr_reg_TetR-rel_C_sf"/>
</dbReference>
<gene>
    <name evidence="6" type="ORF">GE300_17455</name>
</gene>
<sequence>MARRTGSSGERTAREIRAAAQRLFAEHGYAAVSMRQIAQEVGVQAGALYLYTSDKQSLLADLLIEHMEELLAAWDAARRDEADPATRLETFVRFHIRHHLRRVDKVFISYMELRNLSDENFLRVERLRRLYEQVVEDILHDGVAAGVFRVADPRVASLALIAMLTGITTWYRAGGRLPPERIERIYCDLAFGAVGGAAPAAAGRAAPA</sequence>
<accession>A0A6L5Z5K6</accession>
<dbReference type="SUPFAM" id="SSF46689">
    <property type="entry name" value="Homeodomain-like"/>
    <property type="match status" value="1"/>
</dbReference>
<feature type="DNA-binding region" description="H-T-H motif" evidence="4">
    <location>
        <begin position="33"/>
        <end position="52"/>
    </location>
</feature>
<organism evidence="6 7">
    <name type="scientific">Halovulum marinum</name>
    <dbReference type="NCBI Taxonomy" id="2662447"/>
    <lineage>
        <taxon>Bacteria</taxon>
        <taxon>Pseudomonadati</taxon>
        <taxon>Pseudomonadota</taxon>
        <taxon>Alphaproteobacteria</taxon>
        <taxon>Rhodobacterales</taxon>
        <taxon>Paracoccaceae</taxon>
        <taxon>Halovulum</taxon>
    </lineage>
</organism>
<dbReference type="EMBL" id="WIND01000018">
    <property type="protein sequence ID" value="MSU91370.1"/>
    <property type="molecule type" value="Genomic_DNA"/>
</dbReference>
<dbReference type="Gene3D" id="1.10.357.10">
    <property type="entry name" value="Tetracycline Repressor, domain 2"/>
    <property type="match status" value="1"/>
</dbReference>
<dbReference type="InterPro" id="IPR009057">
    <property type="entry name" value="Homeodomain-like_sf"/>
</dbReference>
<dbReference type="Pfam" id="PF17932">
    <property type="entry name" value="TetR_C_24"/>
    <property type="match status" value="1"/>
</dbReference>
<name>A0A6L5Z5K6_9RHOB</name>
<proteinExistence type="predicted"/>
<dbReference type="InterPro" id="IPR050109">
    <property type="entry name" value="HTH-type_TetR-like_transc_reg"/>
</dbReference>
<dbReference type="InterPro" id="IPR001647">
    <property type="entry name" value="HTH_TetR"/>
</dbReference>
<comment type="caution">
    <text evidence="6">The sequence shown here is derived from an EMBL/GenBank/DDBJ whole genome shotgun (WGS) entry which is preliminary data.</text>
</comment>
<evidence type="ECO:0000313" key="7">
    <source>
        <dbReference type="Proteomes" id="UP000474957"/>
    </source>
</evidence>
<evidence type="ECO:0000256" key="1">
    <source>
        <dbReference type="ARBA" id="ARBA00023015"/>
    </source>
</evidence>
<protein>
    <submittedName>
        <fullName evidence="6">TetR family transcriptional regulator</fullName>
    </submittedName>
</protein>
<dbReference type="InterPro" id="IPR041490">
    <property type="entry name" value="KstR2_TetR_C"/>
</dbReference>